<evidence type="ECO:0000256" key="1">
    <source>
        <dbReference type="ARBA" id="ARBA00009175"/>
    </source>
</evidence>
<sequence length="268" mass="26434">MLPRSAALGLSIAVGLAIAVGLSGCGPATGGTSGGGSGSGAPTSDGLTVLAASSLTDVLEEVADLVRAEHPDLRVDLGFAASSTIVQQVGQGAPADVVVLAGPEPLAMLDPDLVRGDPVVVATNTLALAVPAGPGSDPGAGPVASVEDLARDGIRLVVCRPEAPCGRAAQTLLTDLGLAPRIASYEPDARATLTKVELGEADAGLVWGTDVLAADGAVRAVPLPEGAEVVNDYPLAVVSDDPAAAWFVEAVTSEDGRKVLADAGFGLP</sequence>
<dbReference type="InterPro" id="IPR005950">
    <property type="entry name" value="ModA"/>
</dbReference>
<dbReference type="SUPFAM" id="SSF53850">
    <property type="entry name" value="Periplasmic binding protein-like II"/>
    <property type="match status" value="1"/>
</dbReference>
<evidence type="ECO:0000256" key="2">
    <source>
        <dbReference type="ARBA" id="ARBA00022723"/>
    </source>
</evidence>
<dbReference type="EMBL" id="JBHMAX010000023">
    <property type="protein sequence ID" value="MFB9732892.1"/>
    <property type="molecule type" value="Genomic_DNA"/>
</dbReference>
<dbReference type="PROSITE" id="PS51257">
    <property type="entry name" value="PROKAR_LIPOPROTEIN"/>
    <property type="match status" value="1"/>
</dbReference>
<keyword evidence="3" id="KW-0732">Signal</keyword>
<reference evidence="4 5" key="1">
    <citation type="submission" date="2024-09" db="EMBL/GenBank/DDBJ databases">
        <authorList>
            <person name="Sun Q."/>
            <person name="Mori K."/>
        </authorList>
    </citation>
    <scope>NUCLEOTIDE SEQUENCE [LARGE SCALE GENOMIC DNA]</scope>
    <source>
        <strain evidence="4 5">JCM 12763</strain>
    </source>
</reference>
<accession>A0ABV5V506</accession>
<gene>
    <name evidence="4" type="primary">modA</name>
    <name evidence="4" type="ORF">ACFFN0_12650</name>
</gene>
<dbReference type="InterPro" id="IPR050682">
    <property type="entry name" value="ModA/WtpA"/>
</dbReference>
<keyword evidence="2" id="KW-0479">Metal-binding</keyword>
<dbReference type="RefSeq" id="WP_238330405.1">
    <property type="nucleotide sequence ID" value="NZ_JBHMAX010000023.1"/>
</dbReference>
<dbReference type="Proteomes" id="UP001589613">
    <property type="component" value="Unassembled WGS sequence"/>
</dbReference>
<comment type="similarity">
    <text evidence="1">Belongs to the bacterial solute-binding protein ModA family.</text>
</comment>
<proteinExistence type="inferred from homology"/>
<organism evidence="4 5">
    <name type="scientific">Ornithinimicrobium kibberense</name>
    <dbReference type="NCBI Taxonomy" id="282060"/>
    <lineage>
        <taxon>Bacteria</taxon>
        <taxon>Bacillati</taxon>
        <taxon>Actinomycetota</taxon>
        <taxon>Actinomycetes</taxon>
        <taxon>Micrococcales</taxon>
        <taxon>Ornithinimicrobiaceae</taxon>
        <taxon>Ornithinimicrobium</taxon>
    </lineage>
</organism>
<dbReference type="Gene3D" id="3.40.190.10">
    <property type="entry name" value="Periplasmic binding protein-like II"/>
    <property type="match status" value="2"/>
</dbReference>
<dbReference type="NCBIfam" id="TIGR01256">
    <property type="entry name" value="modA"/>
    <property type="match status" value="1"/>
</dbReference>
<keyword evidence="5" id="KW-1185">Reference proteome</keyword>
<comment type="caution">
    <text evidence="4">The sequence shown here is derived from an EMBL/GenBank/DDBJ whole genome shotgun (WGS) entry which is preliminary data.</text>
</comment>
<dbReference type="PANTHER" id="PTHR30632">
    <property type="entry name" value="MOLYBDATE-BINDING PERIPLASMIC PROTEIN"/>
    <property type="match status" value="1"/>
</dbReference>
<evidence type="ECO:0000313" key="4">
    <source>
        <dbReference type="EMBL" id="MFB9732892.1"/>
    </source>
</evidence>
<dbReference type="PIRSF" id="PIRSF004846">
    <property type="entry name" value="ModA"/>
    <property type="match status" value="1"/>
</dbReference>
<dbReference type="PANTHER" id="PTHR30632:SF0">
    <property type="entry name" value="SULFATE-BINDING PROTEIN"/>
    <property type="match status" value="1"/>
</dbReference>
<protein>
    <submittedName>
        <fullName evidence="4">Molybdate ABC transporter substrate-binding protein</fullName>
    </submittedName>
</protein>
<evidence type="ECO:0000313" key="5">
    <source>
        <dbReference type="Proteomes" id="UP001589613"/>
    </source>
</evidence>
<name>A0ABV5V506_9MICO</name>
<evidence type="ECO:0000256" key="3">
    <source>
        <dbReference type="ARBA" id="ARBA00022729"/>
    </source>
</evidence>
<dbReference type="Pfam" id="PF13531">
    <property type="entry name" value="SBP_bac_11"/>
    <property type="match status" value="1"/>
</dbReference>